<proteinExistence type="predicted"/>
<keyword evidence="2" id="KW-1185">Reference proteome</keyword>
<dbReference type="Proteomes" id="UP000265520">
    <property type="component" value="Unassembled WGS sequence"/>
</dbReference>
<evidence type="ECO:0000313" key="1">
    <source>
        <dbReference type="EMBL" id="MCI95796.1"/>
    </source>
</evidence>
<dbReference type="AlphaFoldDB" id="A0A392W5Y2"/>
<protein>
    <submittedName>
        <fullName evidence="1">Uncharacterized protein</fullName>
    </submittedName>
</protein>
<evidence type="ECO:0000313" key="2">
    <source>
        <dbReference type="Proteomes" id="UP000265520"/>
    </source>
</evidence>
<feature type="non-terminal residue" evidence="1">
    <location>
        <position position="51"/>
    </location>
</feature>
<reference evidence="1 2" key="1">
    <citation type="journal article" date="2018" name="Front. Plant Sci.">
        <title>Red Clover (Trifolium pratense) and Zigzag Clover (T. medium) - A Picture of Genomic Similarities and Differences.</title>
        <authorList>
            <person name="Dluhosova J."/>
            <person name="Istvanek J."/>
            <person name="Nedelnik J."/>
            <person name="Repkova J."/>
        </authorList>
    </citation>
    <scope>NUCLEOTIDE SEQUENCE [LARGE SCALE GENOMIC DNA]</scope>
    <source>
        <strain evidence="2">cv. 10/8</strain>
        <tissue evidence="1">Leaf</tissue>
    </source>
</reference>
<organism evidence="1 2">
    <name type="scientific">Trifolium medium</name>
    <dbReference type="NCBI Taxonomy" id="97028"/>
    <lineage>
        <taxon>Eukaryota</taxon>
        <taxon>Viridiplantae</taxon>
        <taxon>Streptophyta</taxon>
        <taxon>Embryophyta</taxon>
        <taxon>Tracheophyta</taxon>
        <taxon>Spermatophyta</taxon>
        <taxon>Magnoliopsida</taxon>
        <taxon>eudicotyledons</taxon>
        <taxon>Gunneridae</taxon>
        <taxon>Pentapetalae</taxon>
        <taxon>rosids</taxon>
        <taxon>fabids</taxon>
        <taxon>Fabales</taxon>
        <taxon>Fabaceae</taxon>
        <taxon>Papilionoideae</taxon>
        <taxon>50 kb inversion clade</taxon>
        <taxon>NPAAA clade</taxon>
        <taxon>Hologalegina</taxon>
        <taxon>IRL clade</taxon>
        <taxon>Trifolieae</taxon>
        <taxon>Trifolium</taxon>
    </lineage>
</organism>
<sequence length="51" mass="5745">MGFSPDGDLSLFGVRPHMGGPRYFRGHRKPGLTCSARFLRFHCSRCCRCLG</sequence>
<accession>A0A392W5Y2</accession>
<name>A0A392W5Y2_9FABA</name>
<dbReference type="EMBL" id="LXQA011396946">
    <property type="protein sequence ID" value="MCI95796.1"/>
    <property type="molecule type" value="Genomic_DNA"/>
</dbReference>
<comment type="caution">
    <text evidence="1">The sequence shown here is derived from an EMBL/GenBank/DDBJ whole genome shotgun (WGS) entry which is preliminary data.</text>
</comment>